<proteinExistence type="predicted"/>
<comment type="caution">
    <text evidence="1">The sequence shown here is derived from an EMBL/GenBank/DDBJ whole genome shotgun (WGS) entry which is preliminary data.</text>
</comment>
<name>A0ACB8A9Q2_9AGAM</name>
<keyword evidence="2" id="KW-1185">Reference proteome</keyword>
<reference evidence="1" key="1">
    <citation type="journal article" date="2021" name="New Phytol.">
        <title>Evolutionary innovations through gain and loss of genes in the ectomycorrhizal Boletales.</title>
        <authorList>
            <person name="Wu G."/>
            <person name="Miyauchi S."/>
            <person name="Morin E."/>
            <person name="Kuo A."/>
            <person name="Drula E."/>
            <person name="Varga T."/>
            <person name="Kohler A."/>
            <person name="Feng B."/>
            <person name="Cao Y."/>
            <person name="Lipzen A."/>
            <person name="Daum C."/>
            <person name="Hundley H."/>
            <person name="Pangilinan J."/>
            <person name="Johnson J."/>
            <person name="Barry K."/>
            <person name="LaButti K."/>
            <person name="Ng V."/>
            <person name="Ahrendt S."/>
            <person name="Min B."/>
            <person name="Choi I.G."/>
            <person name="Park H."/>
            <person name="Plett J.M."/>
            <person name="Magnuson J."/>
            <person name="Spatafora J.W."/>
            <person name="Nagy L.G."/>
            <person name="Henrissat B."/>
            <person name="Grigoriev I.V."/>
            <person name="Yang Z.L."/>
            <person name="Xu J."/>
            <person name="Martin F.M."/>
        </authorList>
    </citation>
    <scope>NUCLEOTIDE SEQUENCE</scope>
    <source>
        <strain evidence="1">ATCC 28755</strain>
    </source>
</reference>
<dbReference type="EMBL" id="MU267724">
    <property type="protein sequence ID" value="KAH7910179.1"/>
    <property type="molecule type" value="Genomic_DNA"/>
</dbReference>
<accession>A0ACB8A9Q2</accession>
<organism evidence="1 2">
    <name type="scientific">Hygrophoropsis aurantiaca</name>
    <dbReference type="NCBI Taxonomy" id="72124"/>
    <lineage>
        <taxon>Eukaryota</taxon>
        <taxon>Fungi</taxon>
        <taxon>Dikarya</taxon>
        <taxon>Basidiomycota</taxon>
        <taxon>Agaricomycotina</taxon>
        <taxon>Agaricomycetes</taxon>
        <taxon>Agaricomycetidae</taxon>
        <taxon>Boletales</taxon>
        <taxon>Coniophorineae</taxon>
        <taxon>Hygrophoropsidaceae</taxon>
        <taxon>Hygrophoropsis</taxon>
    </lineage>
</organism>
<evidence type="ECO:0000313" key="1">
    <source>
        <dbReference type="EMBL" id="KAH7910179.1"/>
    </source>
</evidence>
<sequence length="282" mass="31742">MKPFYALHFRISKPLFWPLIAFYPNIHDHRDTDYHPLNSDTTSLPPLEATMSSMTTFFVSSPDTRSERRFDLHITVQQLKAKLELITGIPVQNQQISAVDGENSAQAEIQLSDDARPLGFYGLRDKQTLKVIDTNPATSFTGQLTDVSQVEKFELSDEAYAQRQDTVLAYKQRHKVGRFADETPAVQPQQVDIPLGARCEVESAEEGLHKRGTVRFVGPTAFAKTGVWVGIEYDEPIGKNDGSVQGERYFTCASSHGAFVRPDRVRVGDFPVEEINFDDEEM</sequence>
<evidence type="ECO:0000313" key="2">
    <source>
        <dbReference type="Proteomes" id="UP000790377"/>
    </source>
</evidence>
<dbReference type="Proteomes" id="UP000790377">
    <property type="component" value="Unassembled WGS sequence"/>
</dbReference>
<protein>
    <submittedName>
        <fullName evidence="1">CAP Gly-rich domain-containing protein</fullName>
    </submittedName>
</protein>
<gene>
    <name evidence="1" type="ORF">BJ138DRAFT_1153523</name>
</gene>